<organism evidence="3 4">
    <name type="scientific">Mucor circinelloides f. circinelloides (strain 1006PhL)</name>
    <name type="common">Mucormycosis agent</name>
    <name type="synonym">Calyptromyces circinelloides</name>
    <dbReference type="NCBI Taxonomy" id="1220926"/>
    <lineage>
        <taxon>Eukaryota</taxon>
        <taxon>Fungi</taxon>
        <taxon>Fungi incertae sedis</taxon>
        <taxon>Mucoromycota</taxon>
        <taxon>Mucoromycotina</taxon>
        <taxon>Mucoromycetes</taxon>
        <taxon>Mucorales</taxon>
        <taxon>Mucorineae</taxon>
        <taxon>Mucoraceae</taxon>
        <taxon>Mucor</taxon>
    </lineage>
</organism>
<dbReference type="STRING" id="1220926.S2JNH7"/>
<dbReference type="AlphaFoldDB" id="S2JNH7"/>
<dbReference type="Proteomes" id="UP000014254">
    <property type="component" value="Unassembled WGS sequence"/>
</dbReference>
<feature type="domain" description="Thioredoxin" evidence="2">
    <location>
        <begin position="71"/>
        <end position="157"/>
    </location>
</feature>
<evidence type="ECO:0000259" key="2">
    <source>
        <dbReference type="Pfam" id="PF00085"/>
    </source>
</evidence>
<gene>
    <name evidence="3" type="ORF">HMPREF1544_03058</name>
</gene>
<evidence type="ECO:0000256" key="1">
    <source>
        <dbReference type="SAM" id="MobiDB-lite"/>
    </source>
</evidence>
<feature type="region of interest" description="Disordered" evidence="1">
    <location>
        <begin position="184"/>
        <end position="206"/>
    </location>
</feature>
<accession>S2JNH7</accession>
<dbReference type="EMBL" id="KE123925">
    <property type="protein sequence ID" value="EPB90082.1"/>
    <property type="molecule type" value="Genomic_DNA"/>
</dbReference>
<proteinExistence type="predicted"/>
<dbReference type="eggNOG" id="KOG1672">
    <property type="taxonomic scope" value="Eukaryota"/>
</dbReference>
<dbReference type="CDD" id="cd02989">
    <property type="entry name" value="Phd_like_TxnDC9"/>
    <property type="match status" value="1"/>
</dbReference>
<dbReference type="VEuPathDB" id="FungiDB:HMPREF1544_03058"/>
<evidence type="ECO:0000313" key="3">
    <source>
        <dbReference type="EMBL" id="EPB90082.1"/>
    </source>
</evidence>
<protein>
    <recommendedName>
        <fullName evidence="2">Thioredoxin domain-containing protein</fullName>
    </recommendedName>
</protein>
<dbReference type="OMA" id="CVIAFID"/>
<dbReference type="OrthoDB" id="10257948at2759"/>
<feature type="compositionally biased region" description="Polar residues" evidence="1">
    <location>
        <begin position="186"/>
        <end position="198"/>
    </location>
</feature>
<dbReference type="InterPro" id="IPR013766">
    <property type="entry name" value="Thioredoxin_domain"/>
</dbReference>
<sequence length="206" mass="24114">MRHEYVLMSSVRLRDLESLSDDEALFAELENEEDNDVSAALRERRIKEIQDELERRHARAENQHGLYTDITKEKEFMDITTSDKYVVGHFYHKDFRRCKIMDTHMEKLAQKYYDTRFIKIEVQNAPFLVEKLQIKVLPCVMAWVDGYAQTKIVGFDELGSTDSFQTAALELKLLHAGVVKKKEESNNLQKKSIFQSNDTDSELEDD</sequence>
<dbReference type="Pfam" id="PF00085">
    <property type="entry name" value="Thioredoxin"/>
    <property type="match status" value="1"/>
</dbReference>
<dbReference type="PANTHER" id="PTHR21148">
    <property type="entry name" value="THIOREDOXIN DOMAIN-CONTAINING PROTEIN 9"/>
    <property type="match status" value="1"/>
</dbReference>
<name>S2JNH7_MUCC1</name>
<dbReference type="Gene3D" id="3.40.30.10">
    <property type="entry name" value="Glutaredoxin"/>
    <property type="match status" value="1"/>
</dbReference>
<evidence type="ECO:0000313" key="4">
    <source>
        <dbReference type="Proteomes" id="UP000014254"/>
    </source>
</evidence>
<dbReference type="FunCoup" id="S2JNH7">
    <property type="interactions" value="963"/>
</dbReference>
<dbReference type="InterPro" id="IPR036249">
    <property type="entry name" value="Thioredoxin-like_sf"/>
</dbReference>
<reference evidence="4" key="1">
    <citation type="submission" date="2013-05" db="EMBL/GenBank/DDBJ databases">
        <title>The Genome sequence of Mucor circinelloides f. circinelloides 1006PhL.</title>
        <authorList>
            <consortium name="The Broad Institute Genomics Platform"/>
            <person name="Cuomo C."/>
            <person name="Earl A."/>
            <person name="Findley K."/>
            <person name="Lee S.C."/>
            <person name="Walker B."/>
            <person name="Young S."/>
            <person name="Zeng Q."/>
            <person name="Gargeya S."/>
            <person name="Fitzgerald M."/>
            <person name="Haas B."/>
            <person name="Abouelleil A."/>
            <person name="Allen A.W."/>
            <person name="Alvarado L."/>
            <person name="Arachchi H.M."/>
            <person name="Berlin A.M."/>
            <person name="Chapman S.B."/>
            <person name="Gainer-Dewar J."/>
            <person name="Goldberg J."/>
            <person name="Griggs A."/>
            <person name="Gujja S."/>
            <person name="Hansen M."/>
            <person name="Howarth C."/>
            <person name="Imamovic A."/>
            <person name="Ireland A."/>
            <person name="Larimer J."/>
            <person name="McCowan C."/>
            <person name="Murphy C."/>
            <person name="Pearson M."/>
            <person name="Poon T.W."/>
            <person name="Priest M."/>
            <person name="Roberts A."/>
            <person name="Saif S."/>
            <person name="Shea T."/>
            <person name="Sisk P."/>
            <person name="Sykes S."/>
            <person name="Wortman J."/>
            <person name="Nusbaum C."/>
            <person name="Birren B."/>
        </authorList>
    </citation>
    <scope>NUCLEOTIDE SEQUENCE [LARGE SCALE GENOMIC DNA]</scope>
    <source>
        <strain evidence="4">1006PhL</strain>
    </source>
</reference>
<dbReference type="InParanoid" id="S2JNH7"/>
<dbReference type="SUPFAM" id="SSF52833">
    <property type="entry name" value="Thioredoxin-like"/>
    <property type="match status" value="1"/>
</dbReference>
<keyword evidence="4" id="KW-1185">Reference proteome</keyword>